<dbReference type="AlphaFoldDB" id="A0AAN3M5I2"/>
<sequence length="46" mass="5310">MPEHSENNECAGCDNCDFLPYDIFLMGVSTEIISSHWNILDMFIQE</sequence>
<comment type="caution">
    <text evidence="1">The sequence shown here is derived from an EMBL/GenBank/DDBJ whole genome shotgun (WGS) entry which is preliminary data.</text>
</comment>
<name>A0AAN3M5I2_ECOLX</name>
<gene>
    <name evidence="1" type="ORF">HMPREF9350_05166</name>
</gene>
<reference evidence="1 2" key="1">
    <citation type="submission" date="2010-09" db="EMBL/GenBank/DDBJ databases">
        <authorList>
            <person name="Weinstock G."/>
            <person name="Sodergren E."/>
            <person name="Clifton S."/>
            <person name="Fulton L."/>
            <person name="Fulton B."/>
            <person name="Courtney L."/>
            <person name="Fronick C."/>
            <person name="Harrison M."/>
            <person name="Strong C."/>
            <person name="Farmer C."/>
            <person name="Delahaunty K."/>
            <person name="Markovic C."/>
            <person name="Hall O."/>
            <person name="Minx P."/>
            <person name="Tomlinson C."/>
            <person name="Mitreva M."/>
            <person name="Hou S."/>
            <person name="Chen J."/>
            <person name="Wollam A."/>
            <person name="Pepin K.H."/>
            <person name="Johnson M."/>
            <person name="Bhonagiri V."/>
            <person name="Zhang X."/>
            <person name="Suruliraj S."/>
            <person name="Warren W."/>
            <person name="Chinwalla A."/>
            <person name="Mardis E.R."/>
            <person name="Wilson R.K."/>
        </authorList>
    </citation>
    <scope>NUCLEOTIDE SEQUENCE [LARGE SCALE GENOMIC DNA]</scope>
    <source>
        <strain evidence="1 2">MS 85-1</strain>
    </source>
</reference>
<dbReference type="EMBL" id="ADWQ01000046">
    <property type="protein sequence ID" value="EFU33011.1"/>
    <property type="molecule type" value="Genomic_DNA"/>
</dbReference>
<organism evidence="1 2">
    <name type="scientific">Escherichia coli MS 85-1</name>
    <dbReference type="NCBI Taxonomy" id="679202"/>
    <lineage>
        <taxon>Bacteria</taxon>
        <taxon>Pseudomonadati</taxon>
        <taxon>Pseudomonadota</taxon>
        <taxon>Gammaproteobacteria</taxon>
        <taxon>Enterobacterales</taxon>
        <taxon>Enterobacteriaceae</taxon>
        <taxon>Escherichia</taxon>
    </lineage>
</organism>
<accession>A0AAN3M5I2</accession>
<evidence type="ECO:0000313" key="2">
    <source>
        <dbReference type="Proteomes" id="UP000005056"/>
    </source>
</evidence>
<dbReference type="Proteomes" id="UP000005056">
    <property type="component" value="Unassembled WGS sequence"/>
</dbReference>
<protein>
    <submittedName>
        <fullName evidence="1">Uncharacterized protein</fullName>
    </submittedName>
</protein>
<proteinExistence type="predicted"/>
<evidence type="ECO:0000313" key="1">
    <source>
        <dbReference type="EMBL" id="EFU33011.1"/>
    </source>
</evidence>